<evidence type="ECO:0000313" key="1">
    <source>
        <dbReference type="EMBL" id="GAF26476.1"/>
    </source>
</evidence>
<dbReference type="RefSeq" id="WP_025774196.1">
    <property type="nucleotide sequence ID" value="NZ_DF238840.1"/>
</dbReference>
<dbReference type="AlphaFoldDB" id="A0A0S6UG88"/>
<proteinExistence type="predicted"/>
<dbReference type="GO" id="GO:0008483">
    <property type="term" value="F:transaminase activity"/>
    <property type="evidence" value="ECO:0007669"/>
    <property type="project" value="UniProtKB-KW"/>
</dbReference>
<keyword evidence="1" id="KW-0808">Transferase</keyword>
<dbReference type="Proteomes" id="UP000063718">
    <property type="component" value="Unassembled WGS sequence"/>
</dbReference>
<name>A0A0S6UG88_NEOTH</name>
<keyword evidence="1" id="KW-0032">Aminotransferase</keyword>
<reference evidence="1" key="1">
    <citation type="journal article" date="2014" name="Gene">
        <title>Genome-guided analysis of transformation efficiency and carbon dioxide assimilation by Moorella thermoacetica Y72.</title>
        <authorList>
            <person name="Tsukahara K."/>
            <person name="Kita A."/>
            <person name="Nakashimada Y."/>
            <person name="Hoshino T."/>
            <person name="Murakami K."/>
        </authorList>
    </citation>
    <scope>NUCLEOTIDE SEQUENCE [LARGE SCALE GENOMIC DNA]</scope>
    <source>
        <strain evidence="1">Y72</strain>
    </source>
</reference>
<protein>
    <submittedName>
        <fullName evidence="1">4-aminobutyrate aminotransferase and related aminotransferases</fullName>
    </submittedName>
</protein>
<gene>
    <name evidence="1" type="ORF">MTY_1816</name>
</gene>
<organism evidence="1">
    <name type="scientific">Moorella thermoacetica Y72</name>
    <dbReference type="NCBI Taxonomy" id="1325331"/>
    <lineage>
        <taxon>Bacteria</taxon>
        <taxon>Bacillati</taxon>
        <taxon>Bacillota</taxon>
        <taxon>Clostridia</taxon>
        <taxon>Neomoorellales</taxon>
        <taxon>Neomoorellaceae</taxon>
        <taxon>Neomoorella</taxon>
    </lineage>
</organism>
<sequence length="162" mass="19036">MSEIETAARQLLEAYGQEIELLQIWQRNLKQQQQAIQAGAWGDLNNLIAEAAPWRERLTRARQATRQLEEILVLVSGYEVLEWEKIELLPPATRKELSRVARQVRSLWEECRYVQEANIKKCNLAIATIRAELEQVRTARQMGRAYRRKNKTILPRCLDRRL</sequence>
<accession>A0A0S6UG88</accession>
<dbReference type="EMBL" id="DF238840">
    <property type="protein sequence ID" value="GAF26476.1"/>
    <property type="molecule type" value="Genomic_DNA"/>
</dbReference>